<organism evidence="3 4">
    <name type="scientific">Punctularia strigosozonata (strain HHB-11173)</name>
    <name type="common">White-rot fungus</name>
    <dbReference type="NCBI Taxonomy" id="741275"/>
    <lineage>
        <taxon>Eukaryota</taxon>
        <taxon>Fungi</taxon>
        <taxon>Dikarya</taxon>
        <taxon>Basidiomycota</taxon>
        <taxon>Agaricomycotina</taxon>
        <taxon>Agaricomycetes</taxon>
        <taxon>Corticiales</taxon>
        <taxon>Punctulariaceae</taxon>
        <taxon>Punctularia</taxon>
    </lineage>
</organism>
<feature type="transmembrane region" description="Helical" evidence="1">
    <location>
        <begin position="171"/>
        <end position="196"/>
    </location>
</feature>
<feature type="transmembrane region" description="Helical" evidence="1">
    <location>
        <begin position="32"/>
        <end position="51"/>
    </location>
</feature>
<feature type="domain" description="DUF6535" evidence="2">
    <location>
        <begin position="10"/>
        <end position="197"/>
    </location>
</feature>
<evidence type="ECO:0000313" key="3">
    <source>
        <dbReference type="EMBL" id="EIN04152.1"/>
    </source>
</evidence>
<protein>
    <recommendedName>
        <fullName evidence="2">DUF6535 domain-containing protein</fullName>
    </recommendedName>
</protein>
<dbReference type="GeneID" id="18882045"/>
<keyword evidence="1" id="KW-1133">Transmembrane helix</keyword>
<dbReference type="Proteomes" id="UP000054196">
    <property type="component" value="Unassembled WGS sequence"/>
</dbReference>
<reference evidence="4" key="1">
    <citation type="journal article" date="2012" name="Science">
        <title>The Paleozoic origin of enzymatic lignin decomposition reconstructed from 31 fungal genomes.</title>
        <authorList>
            <person name="Floudas D."/>
            <person name="Binder M."/>
            <person name="Riley R."/>
            <person name="Barry K."/>
            <person name="Blanchette R.A."/>
            <person name="Henrissat B."/>
            <person name="Martinez A.T."/>
            <person name="Otillar R."/>
            <person name="Spatafora J.W."/>
            <person name="Yadav J.S."/>
            <person name="Aerts A."/>
            <person name="Benoit I."/>
            <person name="Boyd A."/>
            <person name="Carlson A."/>
            <person name="Copeland A."/>
            <person name="Coutinho P.M."/>
            <person name="de Vries R.P."/>
            <person name="Ferreira P."/>
            <person name="Findley K."/>
            <person name="Foster B."/>
            <person name="Gaskell J."/>
            <person name="Glotzer D."/>
            <person name="Gorecki P."/>
            <person name="Heitman J."/>
            <person name="Hesse C."/>
            <person name="Hori C."/>
            <person name="Igarashi K."/>
            <person name="Jurgens J.A."/>
            <person name="Kallen N."/>
            <person name="Kersten P."/>
            <person name="Kohler A."/>
            <person name="Kuees U."/>
            <person name="Kumar T.K.A."/>
            <person name="Kuo A."/>
            <person name="LaButti K."/>
            <person name="Larrondo L.F."/>
            <person name="Lindquist E."/>
            <person name="Ling A."/>
            <person name="Lombard V."/>
            <person name="Lucas S."/>
            <person name="Lundell T."/>
            <person name="Martin R."/>
            <person name="McLaughlin D.J."/>
            <person name="Morgenstern I."/>
            <person name="Morin E."/>
            <person name="Murat C."/>
            <person name="Nagy L.G."/>
            <person name="Nolan M."/>
            <person name="Ohm R.A."/>
            <person name="Patyshakuliyeva A."/>
            <person name="Rokas A."/>
            <person name="Ruiz-Duenas F.J."/>
            <person name="Sabat G."/>
            <person name="Salamov A."/>
            <person name="Samejima M."/>
            <person name="Schmutz J."/>
            <person name="Slot J.C."/>
            <person name="St John F."/>
            <person name="Stenlid J."/>
            <person name="Sun H."/>
            <person name="Sun S."/>
            <person name="Syed K."/>
            <person name="Tsang A."/>
            <person name="Wiebenga A."/>
            <person name="Young D."/>
            <person name="Pisabarro A."/>
            <person name="Eastwood D.C."/>
            <person name="Martin F."/>
            <person name="Cullen D."/>
            <person name="Grigoriev I.V."/>
            <person name="Hibbett D.S."/>
        </authorList>
    </citation>
    <scope>NUCLEOTIDE SEQUENCE [LARGE SCALE GENOMIC DNA]</scope>
    <source>
        <strain evidence="4">HHB-11173 SS5</strain>
    </source>
</reference>
<keyword evidence="1" id="KW-0472">Membrane</keyword>
<proteinExistence type="predicted"/>
<feature type="non-terminal residue" evidence="3">
    <location>
        <position position="1"/>
    </location>
</feature>
<dbReference type="OrthoDB" id="3219854at2759"/>
<dbReference type="OMA" id="TRINSLW"/>
<dbReference type="RefSeq" id="XP_007388623.1">
    <property type="nucleotide sequence ID" value="XM_007388561.1"/>
</dbReference>
<evidence type="ECO:0000259" key="2">
    <source>
        <dbReference type="Pfam" id="PF20153"/>
    </source>
</evidence>
<name>R7S2X8_PUNST</name>
<dbReference type="Pfam" id="PF20153">
    <property type="entry name" value="DUF6535"/>
    <property type="match status" value="1"/>
</dbReference>
<gene>
    <name evidence="3" type="ORF">PUNSTDRAFT_26885</name>
</gene>
<feature type="non-terminal residue" evidence="3">
    <location>
        <position position="201"/>
    </location>
</feature>
<keyword evidence="1" id="KW-0812">Transmembrane</keyword>
<dbReference type="InterPro" id="IPR045338">
    <property type="entry name" value="DUF6535"/>
</dbReference>
<feature type="transmembrane region" description="Helical" evidence="1">
    <location>
        <begin position="109"/>
        <end position="127"/>
    </location>
</feature>
<dbReference type="KEGG" id="psq:PUNSTDRAFT_26885"/>
<accession>R7S2X8</accession>
<keyword evidence="4" id="KW-1185">Reference proteome</keyword>
<dbReference type="EMBL" id="JH687556">
    <property type="protein sequence ID" value="EIN04152.1"/>
    <property type="molecule type" value="Genomic_DNA"/>
</dbReference>
<dbReference type="eggNOG" id="ENOG502SRJC">
    <property type="taxonomic scope" value="Eukaryota"/>
</dbReference>
<evidence type="ECO:0000256" key="1">
    <source>
        <dbReference type="SAM" id="Phobius"/>
    </source>
</evidence>
<evidence type="ECO:0000313" key="4">
    <source>
        <dbReference type="Proteomes" id="UP000054196"/>
    </source>
</evidence>
<sequence length="201" mass="22900">DGDSEIEGGWATCLEEMLRYDKKMIEDWNDEINTILIFAGLFSAVLTAFTVESYQMLQQDPEQASAVTLSQISLQLESFSVNPAFINSTYIPSPRTTSIAEAATRINSLWFTSLVLSLTSALTAIFARQWLREYVPWHLAIPKEKHLSSPRETVRLRQFRHDGLVRWRVPAVMNAISIFLQMAVVLFLAGLTEFVWTLNRI</sequence>
<dbReference type="HOGENOM" id="CLU_018688_1_2_1"/>
<dbReference type="AlphaFoldDB" id="R7S2X8"/>